<sequence length="152" mass="17140">MPAHFESLVNFVAFNHRKQRIFLPEGDPPPPRTVRKGPEIRGKDAQQANLEAQMVLRGALEMDVDRSNQFLSSVASSLYDQLSAASVEIQAETFSMMVRACMKVLDLSACRDFLLRIEAAGHVDAALLDQVMELHWEQKRQTEALEVWIMGV</sequence>
<evidence type="ECO:0000313" key="1">
    <source>
        <dbReference type="EMBL" id="CAJ1384076.1"/>
    </source>
</evidence>
<dbReference type="EMBL" id="CAUJNA010001079">
    <property type="protein sequence ID" value="CAJ1384076.1"/>
    <property type="molecule type" value="Genomic_DNA"/>
</dbReference>
<organism evidence="1 2">
    <name type="scientific">Effrenium voratum</name>
    <dbReference type="NCBI Taxonomy" id="2562239"/>
    <lineage>
        <taxon>Eukaryota</taxon>
        <taxon>Sar</taxon>
        <taxon>Alveolata</taxon>
        <taxon>Dinophyceae</taxon>
        <taxon>Suessiales</taxon>
        <taxon>Symbiodiniaceae</taxon>
        <taxon>Effrenium</taxon>
    </lineage>
</organism>
<accession>A0AA36MY70</accession>
<protein>
    <submittedName>
        <fullName evidence="1">Uncharacterized protein</fullName>
    </submittedName>
</protein>
<keyword evidence="2" id="KW-1185">Reference proteome</keyword>
<evidence type="ECO:0000313" key="2">
    <source>
        <dbReference type="Proteomes" id="UP001178507"/>
    </source>
</evidence>
<dbReference type="Proteomes" id="UP001178507">
    <property type="component" value="Unassembled WGS sequence"/>
</dbReference>
<gene>
    <name evidence="1" type="ORF">EVOR1521_LOCUS11010</name>
</gene>
<name>A0AA36MY70_9DINO</name>
<reference evidence="1" key="1">
    <citation type="submission" date="2023-08" db="EMBL/GenBank/DDBJ databases">
        <authorList>
            <person name="Chen Y."/>
            <person name="Shah S."/>
            <person name="Dougan E. K."/>
            <person name="Thang M."/>
            <person name="Chan C."/>
        </authorList>
    </citation>
    <scope>NUCLEOTIDE SEQUENCE</scope>
</reference>
<dbReference type="AlphaFoldDB" id="A0AA36MY70"/>
<comment type="caution">
    <text evidence="1">The sequence shown here is derived from an EMBL/GenBank/DDBJ whole genome shotgun (WGS) entry which is preliminary data.</text>
</comment>
<proteinExistence type="predicted"/>